<dbReference type="AlphaFoldDB" id="A0A3M9XS48"/>
<evidence type="ECO:0000256" key="7">
    <source>
        <dbReference type="ARBA" id="ARBA00033999"/>
    </source>
</evidence>
<comment type="catalytic activity">
    <reaction evidence="7">
        <text>cyclobutadipyrimidine (in DNA) = 2 pyrimidine residues (in DNA).</text>
        <dbReference type="EC" id="4.1.99.3"/>
    </reaction>
</comment>
<keyword evidence="12" id="KW-1185">Reference proteome</keyword>
<dbReference type="GO" id="GO:0071949">
    <property type="term" value="F:FAD binding"/>
    <property type="evidence" value="ECO:0007669"/>
    <property type="project" value="TreeGrafter"/>
</dbReference>
<accession>A0A3M9XS48</accession>
<dbReference type="Proteomes" id="UP000268623">
    <property type="component" value="Unassembled WGS sequence"/>
</dbReference>
<dbReference type="EC" id="4.1.99.3" evidence="2"/>
<evidence type="ECO:0000256" key="4">
    <source>
        <dbReference type="ARBA" id="ARBA00022630"/>
    </source>
</evidence>
<evidence type="ECO:0000256" key="6">
    <source>
        <dbReference type="ARBA" id="ARBA00022991"/>
    </source>
</evidence>
<feature type="domain" description="Photolyase/cryptochrome alpha/beta" evidence="10">
    <location>
        <begin position="3"/>
        <end position="132"/>
    </location>
</feature>
<dbReference type="RefSeq" id="WP_123175898.1">
    <property type="nucleotide sequence ID" value="NZ_QWDD01000001.1"/>
</dbReference>
<dbReference type="Pfam" id="PF00875">
    <property type="entry name" value="DNA_photolyase"/>
    <property type="match status" value="1"/>
</dbReference>
<keyword evidence="4 8" id="KW-0285">Flavoprotein</keyword>
<dbReference type="Gene3D" id="3.40.50.620">
    <property type="entry name" value="HUPs"/>
    <property type="match status" value="1"/>
</dbReference>
<dbReference type="OrthoDB" id="9772484at2"/>
<reference evidence="11 12" key="1">
    <citation type="submission" date="2018-08" db="EMBL/GenBank/DDBJ databases">
        <title>Genome sequence of Methylocystis hirsuta CSC1, a methanotroph able to accumulate PHAs.</title>
        <authorList>
            <person name="Bordel S."/>
            <person name="Rodriguez E."/>
            <person name="Gancedo J."/>
            <person name="Munoz R."/>
        </authorList>
    </citation>
    <scope>NUCLEOTIDE SEQUENCE [LARGE SCALE GENOMIC DNA]</scope>
    <source>
        <strain evidence="11 12">CSC1</strain>
    </source>
</reference>
<feature type="binding site" evidence="8">
    <location>
        <begin position="370"/>
        <end position="372"/>
    </location>
    <ligand>
        <name>FAD</name>
        <dbReference type="ChEBI" id="CHEBI:57692"/>
    </ligand>
</feature>
<comment type="cofactor">
    <cofactor evidence="8">
        <name>FAD</name>
        <dbReference type="ChEBI" id="CHEBI:57692"/>
    </cofactor>
    <text evidence="8">Binds 1 FAD per subunit.</text>
</comment>
<dbReference type="SUPFAM" id="SSF52425">
    <property type="entry name" value="Cryptochrome/photolyase, N-terminal domain"/>
    <property type="match status" value="1"/>
</dbReference>
<dbReference type="GO" id="GO:0003904">
    <property type="term" value="F:deoxyribodipyrimidine photo-lyase activity"/>
    <property type="evidence" value="ECO:0007669"/>
    <property type="project" value="UniProtKB-EC"/>
</dbReference>
<gene>
    <name evidence="11" type="ORF">D1O30_10320</name>
</gene>
<evidence type="ECO:0000256" key="2">
    <source>
        <dbReference type="ARBA" id="ARBA00013149"/>
    </source>
</evidence>
<dbReference type="InterPro" id="IPR036155">
    <property type="entry name" value="Crypto/Photolyase_N_sf"/>
</dbReference>
<dbReference type="PROSITE" id="PS00394">
    <property type="entry name" value="DNA_PHOTOLYASES_1_1"/>
    <property type="match status" value="1"/>
</dbReference>
<dbReference type="SUPFAM" id="SSF48173">
    <property type="entry name" value="Cryptochrome/photolyase FAD-binding domain"/>
    <property type="match status" value="1"/>
</dbReference>
<feature type="binding site" evidence="8">
    <location>
        <position position="270"/>
    </location>
    <ligand>
        <name>FAD</name>
        <dbReference type="ChEBI" id="CHEBI:57692"/>
    </ligand>
</feature>
<evidence type="ECO:0000256" key="1">
    <source>
        <dbReference type="ARBA" id="ARBA00001932"/>
    </source>
</evidence>
<organism evidence="11 12">
    <name type="scientific">Methylocystis hirsuta</name>
    <dbReference type="NCBI Taxonomy" id="369798"/>
    <lineage>
        <taxon>Bacteria</taxon>
        <taxon>Pseudomonadati</taxon>
        <taxon>Pseudomonadota</taxon>
        <taxon>Alphaproteobacteria</taxon>
        <taxon>Hyphomicrobiales</taxon>
        <taxon>Methylocystaceae</taxon>
        <taxon>Methylocystis</taxon>
    </lineage>
</organism>
<dbReference type="GO" id="GO:0009416">
    <property type="term" value="P:response to light stimulus"/>
    <property type="evidence" value="ECO:0007669"/>
    <property type="project" value="TreeGrafter"/>
</dbReference>
<name>A0A3M9XS48_9HYPH</name>
<dbReference type="PANTHER" id="PTHR11455">
    <property type="entry name" value="CRYPTOCHROME"/>
    <property type="match status" value="1"/>
</dbReference>
<dbReference type="Gene3D" id="1.25.40.80">
    <property type="match status" value="1"/>
</dbReference>
<dbReference type="InterPro" id="IPR006050">
    <property type="entry name" value="DNA_photolyase_N"/>
</dbReference>
<dbReference type="GO" id="GO:0003677">
    <property type="term" value="F:DNA binding"/>
    <property type="evidence" value="ECO:0007669"/>
    <property type="project" value="TreeGrafter"/>
</dbReference>
<evidence type="ECO:0000256" key="5">
    <source>
        <dbReference type="ARBA" id="ARBA00022827"/>
    </source>
</evidence>
<evidence type="ECO:0000256" key="3">
    <source>
        <dbReference type="ARBA" id="ARBA00014046"/>
    </source>
</evidence>
<protein>
    <recommendedName>
        <fullName evidence="3">Deoxyribodipyrimidine photo-lyase</fullName>
        <ecNumber evidence="2">4.1.99.3</ecNumber>
    </recommendedName>
</protein>
<comment type="caution">
    <text evidence="11">The sequence shown here is derived from an EMBL/GenBank/DDBJ whole genome shotgun (WGS) entry which is preliminary data.</text>
</comment>
<comment type="cofactor">
    <cofactor evidence="1">
        <name>(6R)-5,10-methylene-5,6,7,8-tetrahydrofolate</name>
        <dbReference type="ChEBI" id="CHEBI:15636"/>
    </cofactor>
</comment>
<dbReference type="GO" id="GO:0000719">
    <property type="term" value="P:photoreactive repair"/>
    <property type="evidence" value="ECO:0007669"/>
    <property type="project" value="UniProtKB-ARBA"/>
</dbReference>
<evidence type="ECO:0000256" key="8">
    <source>
        <dbReference type="PIRSR" id="PIRSR602081-1"/>
    </source>
</evidence>
<dbReference type="Gene3D" id="1.10.579.10">
    <property type="entry name" value="DNA Cyclobutane Dipyrimidine Photolyase, subunit A, domain 3"/>
    <property type="match status" value="1"/>
</dbReference>
<dbReference type="PRINTS" id="PR00147">
    <property type="entry name" value="DNAPHOTLYASE"/>
</dbReference>
<dbReference type="InterPro" id="IPR005101">
    <property type="entry name" value="Cryptochr/Photolyase_FAD-bd"/>
</dbReference>
<feature type="binding site" evidence="8">
    <location>
        <position position="226"/>
    </location>
    <ligand>
        <name>FAD</name>
        <dbReference type="ChEBI" id="CHEBI:57692"/>
    </ligand>
</feature>
<evidence type="ECO:0000313" key="12">
    <source>
        <dbReference type="Proteomes" id="UP000268623"/>
    </source>
</evidence>
<proteinExistence type="inferred from homology"/>
<evidence type="ECO:0000259" key="10">
    <source>
        <dbReference type="PROSITE" id="PS51645"/>
    </source>
</evidence>
<dbReference type="InterPro" id="IPR018394">
    <property type="entry name" value="DNA_photolyase_1_CS_C"/>
</dbReference>
<dbReference type="InterPro" id="IPR036134">
    <property type="entry name" value="Crypto/Photolyase_FAD-like_sf"/>
</dbReference>
<dbReference type="InterPro" id="IPR014729">
    <property type="entry name" value="Rossmann-like_a/b/a_fold"/>
</dbReference>
<evidence type="ECO:0000313" key="11">
    <source>
        <dbReference type="EMBL" id="RNJ49938.1"/>
    </source>
</evidence>
<evidence type="ECO:0000256" key="9">
    <source>
        <dbReference type="RuleBase" id="RU004182"/>
    </source>
</evidence>
<comment type="similarity">
    <text evidence="9">Belongs to the DNA photolyase family.</text>
</comment>
<dbReference type="InterPro" id="IPR002081">
    <property type="entry name" value="Cryptochrome/DNA_photolyase_1"/>
</dbReference>
<keyword evidence="11" id="KW-0456">Lyase</keyword>
<dbReference type="FunFam" id="1.10.579.10:FF:000003">
    <property type="entry name" value="Deoxyribodipyrimidine photo-lyase"/>
    <property type="match status" value="1"/>
</dbReference>
<dbReference type="PROSITE" id="PS51645">
    <property type="entry name" value="PHR_CRY_ALPHA_BETA"/>
    <property type="match status" value="1"/>
</dbReference>
<sequence>MNAPAIVWFRNDLRISDNPALTAAARTGAPLVALYILDDESPGEWRTGAAARWWLHHSLRALSESLAGRGVTLTLRRGRAHYVFEQIVAETGADAVFWNKLYEPWAIRRDAELEAQLRDDAVKTHCFQESVLFEPEKLRTKLGENFRMFTPFWRACLASPPPDRPLPAPESLHAAPLPPDSDDLDDWRLLPQNPDWAIGMRKVWLVGETAARAELADFARHHVGDYKVERDFMGRVGVSRLSPHLHFGELSPREVWHAISEPQSIGGEAYLRELGWREFCHHLLISNWDLPDRPLDRTFERFPYRDDETSLDAWRNGQTGYPLVDAAMRELWITGWMHNRARLVSASFLIKHLLIDWRKGERWFWDTLVDADLANNSANWQWVAGCGADAAPYFRIFNPALQGEKFDPDGAYVRRYVPELAALDVRYIHRPWAAPEDVLRAAGVRLGVTYPHPIVDHTEARERALAAFESMRTQPSLRETVATKPLTS</sequence>
<dbReference type="EMBL" id="QWDD01000001">
    <property type="protein sequence ID" value="RNJ49938.1"/>
    <property type="molecule type" value="Genomic_DNA"/>
</dbReference>
<dbReference type="PANTHER" id="PTHR11455:SF9">
    <property type="entry name" value="CRYPTOCHROME CIRCADIAN CLOCK 5 ISOFORM X1"/>
    <property type="match status" value="1"/>
</dbReference>
<dbReference type="PROSITE" id="PS00691">
    <property type="entry name" value="DNA_PHOTOLYASES_1_2"/>
    <property type="match status" value="1"/>
</dbReference>
<keyword evidence="5 8" id="KW-0274">FAD</keyword>
<dbReference type="Pfam" id="PF03441">
    <property type="entry name" value="FAD_binding_7"/>
    <property type="match status" value="1"/>
</dbReference>
<keyword evidence="6 9" id="KW-0157">Chromophore</keyword>